<sequence length="251" mass="28195">MRKRWIYRSLLVLPLSLSTTAGRAQQAPADPLAAELRRQLALIQREDQDGTGAEQLEGTTRQLVAYLKRHDVSAADARWLGLARTATAPGDAAELRVYTFDYDTGNPHGAISHPVLQWKNRAGQRFAYSLAVHSAFFAVYPLSSSGRRLYLLLGTQKGSAGCLDYEARVVKLQGDYLLLDIPAFANAASLNLCNVPMTFDARRQELQLDLLGFERFEPDDEAARLLQRWGYRRALPTRQLTLRFDGRRFGK</sequence>
<dbReference type="Proteomes" id="UP000282184">
    <property type="component" value="Unassembled WGS sequence"/>
</dbReference>
<organism evidence="2 3">
    <name type="scientific">Hymenobacter gummosus</name>
    <dbReference type="NCBI Taxonomy" id="1776032"/>
    <lineage>
        <taxon>Bacteria</taxon>
        <taxon>Pseudomonadati</taxon>
        <taxon>Bacteroidota</taxon>
        <taxon>Cytophagia</taxon>
        <taxon>Cytophagales</taxon>
        <taxon>Hymenobacteraceae</taxon>
        <taxon>Hymenobacter</taxon>
    </lineage>
</organism>
<evidence type="ECO:0000313" key="2">
    <source>
        <dbReference type="EMBL" id="RTQ46105.1"/>
    </source>
</evidence>
<evidence type="ECO:0008006" key="4">
    <source>
        <dbReference type="Google" id="ProtNLM"/>
    </source>
</evidence>
<feature type="signal peptide" evidence="1">
    <location>
        <begin position="1"/>
        <end position="23"/>
    </location>
</feature>
<feature type="chain" id="PRO_5018602105" description="DUF4384 domain-containing protein" evidence="1">
    <location>
        <begin position="24"/>
        <end position="251"/>
    </location>
</feature>
<keyword evidence="1" id="KW-0732">Signal</keyword>
<reference evidence="2 3" key="1">
    <citation type="submission" date="2018-12" db="EMBL/GenBank/DDBJ databases">
        <title>Hymenobacter gummosus sp. nov., isolated from a spring.</title>
        <authorList>
            <person name="Nie L."/>
        </authorList>
    </citation>
    <scope>NUCLEOTIDE SEQUENCE [LARGE SCALE GENOMIC DNA]</scope>
    <source>
        <strain evidence="2 3">KCTC 52166</strain>
    </source>
</reference>
<comment type="caution">
    <text evidence="2">The sequence shown here is derived from an EMBL/GenBank/DDBJ whole genome shotgun (WGS) entry which is preliminary data.</text>
</comment>
<keyword evidence="3" id="KW-1185">Reference proteome</keyword>
<accession>A0A3S0H1U8</accession>
<evidence type="ECO:0000313" key="3">
    <source>
        <dbReference type="Proteomes" id="UP000282184"/>
    </source>
</evidence>
<protein>
    <recommendedName>
        <fullName evidence="4">DUF4384 domain-containing protein</fullName>
    </recommendedName>
</protein>
<dbReference type="RefSeq" id="WP_126695639.1">
    <property type="nucleotide sequence ID" value="NZ_RXOF01000017.1"/>
</dbReference>
<gene>
    <name evidence="2" type="ORF">EJV47_23440</name>
</gene>
<name>A0A3S0H1U8_9BACT</name>
<proteinExistence type="predicted"/>
<evidence type="ECO:0000256" key="1">
    <source>
        <dbReference type="SAM" id="SignalP"/>
    </source>
</evidence>
<dbReference type="AlphaFoldDB" id="A0A3S0H1U8"/>
<dbReference type="EMBL" id="RXOF01000017">
    <property type="protein sequence ID" value="RTQ46105.1"/>
    <property type="molecule type" value="Genomic_DNA"/>
</dbReference>
<dbReference type="OrthoDB" id="747472at2"/>